<keyword evidence="3" id="KW-0560">Oxidoreductase</keyword>
<dbReference type="PRINTS" id="PR00080">
    <property type="entry name" value="SDRFAMILY"/>
</dbReference>
<dbReference type="EMBL" id="CACVBS010000034">
    <property type="protein sequence ID" value="CAA7261793.1"/>
    <property type="molecule type" value="Genomic_DNA"/>
</dbReference>
<sequence length="357" mass="39085">MHPAEPEMSRIPDDKLAEYSHRVKGKVLVITGAGAGIGRQTALLFASYGAKVVIGDLNPDAALTVVDEIEKAGGFRLSPFATHRTAACIKCNVVKFEEQVDMFEFAIKKYGSVDIVVPNAGITETAKFMTPVLENGRPKQPKTTTLDVNLTGVLWTAHLAVHYLFVNKQPTDDLKSLIFIGSVASWQAIPLGELYTASKHAVLGLMRSLHPTLGARGVRVGCIHPFFVETNIVPFVVKVALAGIPFVPIERVAGAIFNAATDPDPKTSGSAYLLLDDGHAFRVPKEQFKMGVYQMIDERANAAQAAFKGVQKWRYITRDVWSLVGKPVVKFAVVVVAAKYAYENRELIENYVRSFIN</sequence>
<dbReference type="AlphaFoldDB" id="A0A8S0WGT4"/>
<dbReference type="InterPro" id="IPR020904">
    <property type="entry name" value="Sc_DH/Rdtase_CS"/>
</dbReference>
<dbReference type="GO" id="GO:0016491">
    <property type="term" value="F:oxidoreductase activity"/>
    <property type="evidence" value="ECO:0007669"/>
    <property type="project" value="UniProtKB-KW"/>
</dbReference>
<dbReference type="PANTHER" id="PTHR43180">
    <property type="entry name" value="3-OXOACYL-(ACYL-CARRIER-PROTEIN) REDUCTASE (AFU_ORTHOLOGUE AFUA_6G11210)"/>
    <property type="match status" value="1"/>
</dbReference>
<keyword evidence="6" id="KW-1185">Reference proteome</keyword>
<dbReference type="Gene3D" id="3.40.50.720">
    <property type="entry name" value="NAD(P)-binding Rossmann-like Domain"/>
    <property type="match status" value="1"/>
</dbReference>
<evidence type="ECO:0008006" key="7">
    <source>
        <dbReference type="Google" id="ProtNLM"/>
    </source>
</evidence>
<reference evidence="5 6" key="1">
    <citation type="submission" date="2020-01" db="EMBL/GenBank/DDBJ databases">
        <authorList>
            <person name="Gupta K D."/>
        </authorList>
    </citation>
    <scope>NUCLEOTIDE SEQUENCE [LARGE SCALE GENOMIC DNA]</scope>
</reference>
<dbReference type="PROSITE" id="PS00061">
    <property type="entry name" value="ADH_SHORT"/>
    <property type="match status" value="1"/>
</dbReference>
<evidence type="ECO:0000256" key="2">
    <source>
        <dbReference type="ARBA" id="ARBA00022857"/>
    </source>
</evidence>
<dbReference type="InterPro" id="IPR036291">
    <property type="entry name" value="NAD(P)-bd_dom_sf"/>
</dbReference>
<dbReference type="PRINTS" id="PR00081">
    <property type="entry name" value="GDHRDH"/>
</dbReference>
<dbReference type="OrthoDB" id="5371740at2759"/>
<evidence type="ECO:0000256" key="4">
    <source>
        <dbReference type="RuleBase" id="RU000363"/>
    </source>
</evidence>
<dbReference type="InterPro" id="IPR002347">
    <property type="entry name" value="SDR_fam"/>
</dbReference>
<keyword evidence="2" id="KW-0521">NADP</keyword>
<dbReference type="SUPFAM" id="SSF51735">
    <property type="entry name" value="NAD(P)-binding Rossmann-fold domains"/>
    <property type="match status" value="1"/>
</dbReference>
<evidence type="ECO:0000256" key="3">
    <source>
        <dbReference type="ARBA" id="ARBA00023002"/>
    </source>
</evidence>
<dbReference type="Pfam" id="PF00106">
    <property type="entry name" value="adh_short"/>
    <property type="match status" value="1"/>
</dbReference>
<name>A0A8S0WGT4_CYCAE</name>
<comment type="caution">
    <text evidence="5">The sequence shown here is derived from an EMBL/GenBank/DDBJ whole genome shotgun (WGS) entry which is preliminary data.</text>
</comment>
<accession>A0A8S0WGT4</accession>
<evidence type="ECO:0000256" key="1">
    <source>
        <dbReference type="ARBA" id="ARBA00006484"/>
    </source>
</evidence>
<evidence type="ECO:0000313" key="6">
    <source>
        <dbReference type="Proteomes" id="UP000467700"/>
    </source>
</evidence>
<evidence type="ECO:0000313" key="5">
    <source>
        <dbReference type="EMBL" id="CAA7261793.1"/>
    </source>
</evidence>
<organism evidence="5 6">
    <name type="scientific">Cyclocybe aegerita</name>
    <name type="common">Black poplar mushroom</name>
    <name type="synonym">Agrocybe aegerita</name>
    <dbReference type="NCBI Taxonomy" id="1973307"/>
    <lineage>
        <taxon>Eukaryota</taxon>
        <taxon>Fungi</taxon>
        <taxon>Dikarya</taxon>
        <taxon>Basidiomycota</taxon>
        <taxon>Agaricomycotina</taxon>
        <taxon>Agaricomycetes</taxon>
        <taxon>Agaricomycetidae</taxon>
        <taxon>Agaricales</taxon>
        <taxon>Agaricineae</taxon>
        <taxon>Bolbitiaceae</taxon>
        <taxon>Cyclocybe</taxon>
    </lineage>
</organism>
<dbReference type="Proteomes" id="UP000467700">
    <property type="component" value="Unassembled WGS sequence"/>
</dbReference>
<comment type="similarity">
    <text evidence="1 4">Belongs to the short-chain dehydrogenases/reductases (SDR) family.</text>
</comment>
<protein>
    <recommendedName>
        <fullName evidence="7">NAD(P)-binding protein</fullName>
    </recommendedName>
</protein>
<gene>
    <name evidence="5" type="ORF">AAE3_LOCUS4075</name>
</gene>
<proteinExistence type="inferred from homology"/>
<dbReference type="PANTHER" id="PTHR43180:SF33">
    <property type="entry name" value="15-HYDROXYPROSTAGLANDIN DEHYDROGENASE [NAD(+)]-LIKE"/>
    <property type="match status" value="1"/>
</dbReference>